<feature type="transmembrane region" description="Helical" evidence="9">
    <location>
        <begin position="109"/>
        <end position="130"/>
    </location>
</feature>
<keyword evidence="3 9" id="KW-1133">Transmembrane helix</keyword>
<sequence>MDLLCMNTTNAMNQTVLECSTRCNVSVFEGVERDVGKGFTLFIVGILGLIGNIFTIALIFSFKKRHVPDILVLSLAFNDIYSVLFPILIALVVYFYPLRLPQGHWSCELMTLLSLLSRIMSMFLHTLIAIDRFLAIARPLQYRRIIKPITAMIIIVVFFVISLLISLIPWIYDATLDAEDPSQCLQHQSISILNICIFDYAKWYSIIILVLGWGQMMLFFVVFVTTVTIALRYYYKRTRLLKGNDRILQESLNASSISRKDSKKETKILKHITKLGSKMKERKLTEWLWLEFSFEIQFVRMLFILSILFYLTWAPSLIIITYVLIGYWNTVSLRPDELIFWGIRISVLNIALNPIIYAIFSTQYRNAYWYAIKKYLFCCCKKYFSEDKISPFDRDERRRQKKHQYLSGMSNVSGELESDSPPQNFTRGAQAPGLATISENSLPKTTGGFISEDEKPFLPSYLSKKGRAIRFEDENSSCKTQDTQETSSSLVLPPLTPDDKRIKTGAFATEEGVSMLAIKRQIFEGFTVQPRQPLPKARGRMTKLLTEKPKHKTVRVKGESVLETSQQQKRKIHKTMPQIYASPYIEETDQLSPPKLDRLTSLRHKRPILNLK</sequence>
<dbReference type="InterPro" id="IPR000276">
    <property type="entry name" value="GPCR_Rhodpsn"/>
</dbReference>
<comment type="subcellular location">
    <subcellularLocation>
        <location evidence="1">Membrane</location>
        <topology evidence="1">Multi-pass membrane protein</topology>
    </subcellularLocation>
</comment>
<feature type="transmembrane region" description="Helical" evidence="9">
    <location>
        <begin position="72"/>
        <end position="97"/>
    </location>
</feature>
<evidence type="ECO:0000256" key="9">
    <source>
        <dbReference type="SAM" id="Phobius"/>
    </source>
</evidence>
<evidence type="ECO:0000256" key="6">
    <source>
        <dbReference type="ARBA" id="ARBA00023170"/>
    </source>
</evidence>
<dbReference type="PANTHER" id="PTHR24243">
    <property type="entry name" value="G-PROTEIN COUPLED RECEPTOR"/>
    <property type="match status" value="1"/>
</dbReference>
<evidence type="ECO:0000256" key="8">
    <source>
        <dbReference type="SAM" id="MobiDB-lite"/>
    </source>
</evidence>
<evidence type="ECO:0000313" key="12">
    <source>
        <dbReference type="Proteomes" id="UP001165289"/>
    </source>
</evidence>
<accession>A0AAV7K879</accession>
<evidence type="ECO:0000256" key="4">
    <source>
        <dbReference type="ARBA" id="ARBA00023040"/>
    </source>
</evidence>
<dbReference type="SUPFAM" id="SSF81321">
    <property type="entry name" value="Family A G protein-coupled receptor-like"/>
    <property type="match status" value="1"/>
</dbReference>
<dbReference type="GO" id="GO:0004930">
    <property type="term" value="F:G protein-coupled receptor activity"/>
    <property type="evidence" value="ECO:0007669"/>
    <property type="project" value="UniProtKB-KW"/>
</dbReference>
<feature type="transmembrane region" description="Helical" evidence="9">
    <location>
        <begin position="39"/>
        <end position="60"/>
    </location>
</feature>
<proteinExistence type="predicted"/>
<keyword evidence="7" id="KW-0807">Transducer</keyword>
<dbReference type="Gene3D" id="1.20.1070.10">
    <property type="entry name" value="Rhodopsin 7-helix transmembrane proteins"/>
    <property type="match status" value="1"/>
</dbReference>
<dbReference type="GO" id="GO:0005886">
    <property type="term" value="C:plasma membrane"/>
    <property type="evidence" value="ECO:0007669"/>
    <property type="project" value="TreeGrafter"/>
</dbReference>
<evidence type="ECO:0000256" key="7">
    <source>
        <dbReference type="ARBA" id="ARBA00023224"/>
    </source>
</evidence>
<name>A0AAV7K879_9METZ</name>
<keyword evidence="6" id="KW-0675">Receptor</keyword>
<evidence type="ECO:0000256" key="1">
    <source>
        <dbReference type="ARBA" id="ARBA00004141"/>
    </source>
</evidence>
<dbReference type="PRINTS" id="PR00237">
    <property type="entry name" value="GPCRRHODOPSN"/>
</dbReference>
<dbReference type="Proteomes" id="UP001165289">
    <property type="component" value="Unassembled WGS sequence"/>
</dbReference>
<protein>
    <recommendedName>
        <fullName evidence="10">G-protein coupled receptors family 1 profile domain-containing protein</fullName>
    </recommendedName>
</protein>
<keyword evidence="2 9" id="KW-0812">Transmembrane</keyword>
<feature type="transmembrane region" description="Helical" evidence="9">
    <location>
        <begin position="151"/>
        <end position="172"/>
    </location>
</feature>
<dbReference type="CDD" id="cd00637">
    <property type="entry name" value="7tm_classA_rhodopsin-like"/>
    <property type="match status" value="1"/>
</dbReference>
<comment type="caution">
    <text evidence="11">The sequence shown here is derived from an EMBL/GenBank/DDBJ whole genome shotgun (WGS) entry which is preliminary data.</text>
</comment>
<feature type="compositionally biased region" description="Polar residues" evidence="8">
    <location>
        <begin position="477"/>
        <end position="490"/>
    </location>
</feature>
<keyword evidence="4" id="KW-0297">G-protein coupled receptor</keyword>
<reference evidence="11 12" key="1">
    <citation type="journal article" date="2023" name="BMC Biol.">
        <title>The compact genome of the sponge Oopsacas minuta (Hexactinellida) is lacking key metazoan core genes.</title>
        <authorList>
            <person name="Santini S."/>
            <person name="Schenkelaars Q."/>
            <person name="Jourda C."/>
            <person name="Duchesne M."/>
            <person name="Belahbib H."/>
            <person name="Rocher C."/>
            <person name="Selva M."/>
            <person name="Riesgo A."/>
            <person name="Vervoort M."/>
            <person name="Leys S.P."/>
            <person name="Kodjabachian L."/>
            <person name="Le Bivic A."/>
            <person name="Borchiellini C."/>
            <person name="Claverie J.M."/>
            <person name="Renard E."/>
        </authorList>
    </citation>
    <scope>NUCLEOTIDE SEQUENCE [LARGE SCALE GENOMIC DNA]</scope>
    <source>
        <strain evidence="11">SPO-2</strain>
    </source>
</reference>
<gene>
    <name evidence="11" type="ORF">LOD99_183</name>
</gene>
<dbReference type="AlphaFoldDB" id="A0AAV7K879"/>
<dbReference type="EMBL" id="JAKMXF010000111">
    <property type="protein sequence ID" value="KAI6657437.1"/>
    <property type="molecule type" value="Genomic_DNA"/>
</dbReference>
<dbReference type="SMART" id="SM01381">
    <property type="entry name" value="7TM_GPCR_Srsx"/>
    <property type="match status" value="1"/>
</dbReference>
<feature type="transmembrane region" description="Helical" evidence="9">
    <location>
        <begin position="339"/>
        <end position="360"/>
    </location>
</feature>
<evidence type="ECO:0000259" key="10">
    <source>
        <dbReference type="PROSITE" id="PS50262"/>
    </source>
</evidence>
<evidence type="ECO:0000256" key="2">
    <source>
        <dbReference type="ARBA" id="ARBA00022692"/>
    </source>
</evidence>
<keyword evidence="12" id="KW-1185">Reference proteome</keyword>
<dbReference type="Pfam" id="PF00001">
    <property type="entry name" value="7tm_1"/>
    <property type="match status" value="1"/>
</dbReference>
<feature type="transmembrane region" description="Helical" evidence="9">
    <location>
        <begin position="203"/>
        <end position="231"/>
    </location>
</feature>
<dbReference type="PANTHER" id="PTHR24243:SF208">
    <property type="entry name" value="PYROKININ-1 RECEPTOR"/>
    <property type="match status" value="1"/>
</dbReference>
<dbReference type="InterPro" id="IPR017452">
    <property type="entry name" value="GPCR_Rhodpsn_7TM"/>
</dbReference>
<organism evidence="11 12">
    <name type="scientific">Oopsacas minuta</name>
    <dbReference type="NCBI Taxonomy" id="111878"/>
    <lineage>
        <taxon>Eukaryota</taxon>
        <taxon>Metazoa</taxon>
        <taxon>Porifera</taxon>
        <taxon>Hexactinellida</taxon>
        <taxon>Hexasterophora</taxon>
        <taxon>Lyssacinosida</taxon>
        <taxon>Leucopsacidae</taxon>
        <taxon>Oopsacas</taxon>
    </lineage>
</organism>
<feature type="region of interest" description="Disordered" evidence="8">
    <location>
        <begin position="473"/>
        <end position="497"/>
    </location>
</feature>
<dbReference type="PROSITE" id="PS50262">
    <property type="entry name" value="G_PROTEIN_RECEP_F1_2"/>
    <property type="match status" value="1"/>
</dbReference>
<evidence type="ECO:0000256" key="3">
    <source>
        <dbReference type="ARBA" id="ARBA00022989"/>
    </source>
</evidence>
<feature type="domain" description="G-protein coupled receptors family 1 profile" evidence="10">
    <location>
        <begin position="51"/>
        <end position="357"/>
    </location>
</feature>
<feature type="transmembrane region" description="Helical" evidence="9">
    <location>
        <begin position="302"/>
        <end position="327"/>
    </location>
</feature>
<evidence type="ECO:0000256" key="5">
    <source>
        <dbReference type="ARBA" id="ARBA00023136"/>
    </source>
</evidence>
<keyword evidence="5 9" id="KW-0472">Membrane</keyword>
<evidence type="ECO:0000313" key="11">
    <source>
        <dbReference type="EMBL" id="KAI6657437.1"/>
    </source>
</evidence>